<keyword evidence="1" id="KW-1133">Transmembrane helix</keyword>
<accession>A0A841H6U2</accession>
<name>A0A841H6U2_9BACT</name>
<keyword evidence="1" id="KW-0472">Membrane</keyword>
<proteinExistence type="predicted"/>
<dbReference type="AlphaFoldDB" id="A0A841H6U2"/>
<dbReference type="RefSeq" id="WP_170035234.1">
    <property type="nucleotide sequence ID" value="NZ_JABDTL010000001.1"/>
</dbReference>
<comment type="caution">
    <text evidence="2">The sequence shown here is derived from an EMBL/GenBank/DDBJ whole genome shotgun (WGS) entry which is preliminary data.</text>
</comment>
<reference evidence="2 3" key="1">
    <citation type="submission" date="2020-08" db="EMBL/GenBank/DDBJ databases">
        <title>Genomic Encyclopedia of Type Strains, Phase IV (KMG-IV): sequencing the most valuable type-strain genomes for metagenomic binning, comparative biology and taxonomic classification.</title>
        <authorList>
            <person name="Goeker M."/>
        </authorList>
    </citation>
    <scope>NUCLEOTIDE SEQUENCE [LARGE SCALE GENOMIC DNA]</scope>
    <source>
        <strain evidence="2 3">DSM 29007</strain>
    </source>
</reference>
<gene>
    <name evidence="2" type="ORF">HNQ61_005315</name>
</gene>
<keyword evidence="3" id="KW-1185">Reference proteome</keyword>
<evidence type="ECO:0000256" key="1">
    <source>
        <dbReference type="SAM" id="Phobius"/>
    </source>
</evidence>
<sequence length="138" mass="15479">MTKLYALDLVIVLAGVIFAALVLDGALHLYRRARLRRRGGGAVGVVIDRDARVLGRYLDPFAHPWRAARLHGPESPWSPAARWGESALAWEGFGETEEEAFMHANRLRRRHLQLFGLLQPGEDDGLADDRILESPPYL</sequence>
<dbReference type="EMBL" id="JACHIA010000027">
    <property type="protein sequence ID" value="MBB6073644.1"/>
    <property type="molecule type" value="Genomic_DNA"/>
</dbReference>
<evidence type="ECO:0000313" key="3">
    <source>
        <dbReference type="Proteomes" id="UP000582837"/>
    </source>
</evidence>
<protein>
    <submittedName>
        <fullName evidence="2">Uncharacterized protein</fullName>
    </submittedName>
</protein>
<keyword evidence="1" id="KW-0812">Transmembrane</keyword>
<dbReference type="Proteomes" id="UP000582837">
    <property type="component" value="Unassembled WGS sequence"/>
</dbReference>
<feature type="transmembrane region" description="Helical" evidence="1">
    <location>
        <begin position="6"/>
        <end position="30"/>
    </location>
</feature>
<organism evidence="2 3">
    <name type="scientific">Longimicrobium terrae</name>
    <dbReference type="NCBI Taxonomy" id="1639882"/>
    <lineage>
        <taxon>Bacteria</taxon>
        <taxon>Pseudomonadati</taxon>
        <taxon>Gemmatimonadota</taxon>
        <taxon>Longimicrobiia</taxon>
        <taxon>Longimicrobiales</taxon>
        <taxon>Longimicrobiaceae</taxon>
        <taxon>Longimicrobium</taxon>
    </lineage>
</organism>
<evidence type="ECO:0000313" key="2">
    <source>
        <dbReference type="EMBL" id="MBB6073644.1"/>
    </source>
</evidence>